<accession>A0A7W7FT12</accession>
<evidence type="ECO:0000256" key="1">
    <source>
        <dbReference type="SAM" id="MobiDB-lite"/>
    </source>
</evidence>
<evidence type="ECO:0000313" key="3">
    <source>
        <dbReference type="Proteomes" id="UP000533598"/>
    </source>
</evidence>
<dbReference type="AlphaFoldDB" id="A0A7W7FT12"/>
<dbReference type="EMBL" id="JACHMH010000001">
    <property type="protein sequence ID" value="MBB4676535.1"/>
    <property type="molecule type" value="Genomic_DNA"/>
</dbReference>
<dbReference type="Proteomes" id="UP000533598">
    <property type="component" value="Unassembled WGS sequence"/>
</dbReference>
<dbReference type="RefSeq" id="WP_185002351.1">
    <property type="nucleotide sequence ID" value="NZ_BAAAUI010000015.1"/>
</dbReference>
<proteinExistence type="predicted"/>
<reference evidence="2 3" key="1">
    <citation type="submission" date="2020-08" db="EMBL/GenBank/DDBJ databases">
        <title>Sequencing the genomes of 1000 actinobacteria strains.</title>
        <authorList>
            <person name="Klenk H.-P."/>
        </authorList>
    </citation>
    <scope>NUCLEOTIDE SEQUENCE [LARGE SCALE GENOMIC DNA]</scope>
    <source>
        <strain evidence="2 3">DSM 44230</strain>
    </source>
</reference>
<sequence length="191" mass="20918">MSGLRRFWPLFLVGLVLLGAVSIGLTLRQAYPTAGADPTVRAVIDSTSARPREQEPGPSTVEFTPDASAHPDAPAIKNLLTGYFEAINNRNFDQWRAHVTAKVSQETQRTVWLADYATTKDGSILVRRVINSPGGTLRIMLTFTSTQDPAKSPADARSDCNRWRATYQLAMEGRTLRIDKGSPLSTIVSVC</sequence>
<name>A0A7W7FT12_9PSEU</name>
<gene>
    <name evidence="2" type="ORF">HNR67_002653</name>
</gene>
<keyword evidence="3" id="KW-1185">Reference proteome</keyword>
<protein>
    <submittedName>
        <fullName evidence="2">Uncharacterized protein</fullName>
    </submittedName>
</protein>
<organism evidence="2 3">
    <name type="scientific">Crossiella cryophila</name>
    <dbReference type="NCBI Taxonomy" id="43355"/>
    <lineage>
        <taxon>Bacteria</taxon>
        <taxon>Bacillati</taxon>
        <taxon>Actinomycetota</taxon>
        <taxon>Actinomycetes</taxon>
        <taxon>Pseudonocardiales</taxon>
        <taxon>Pseudonocardiaceae</taxon>
        <taxon>Crossiella</taxon>
    </lineage>
</organism>
<comment type="caution">
    <text evidence="2">The sequence shown here is derived from an EMBL/GenBank/DDBJ whole genome shotgun (WGS) entry which is preliminary data.</text>
</comment>
<feature type="region of interest" description="Disordered" evidence="1">
    <location>
        <begin position="47"/>
        <end position="68"/>
    </location>
</feature>
<evidence type="ECO:0000313" key="2">
    <source>
        <dbReference type="EMBL" id="MBB4676535.1"/>
    </source>
</evidence>